<organism evidence="2">
    <name type="scientific">Poeciliopsis prolifica</name>
    <name type="common">blackstripe livebearer</name>
    <dbReference type="NCBI Taxonomy" id="188132"/>
    <lineage>
        <taxon>Eukaryota</taxon>
        <taxon>Metazoa</taxon>
        <taxon>Chordata</taxon>
        <taxon>Craniata</taxon>
        <taxon>Vertebrata</taxon>
        <taxon>Euteleostomi</taxon>
        <taxon>Actinopterygii</taxon>
        <taxon>Neopterygii</taxon>
        <taxon>Teleostei</taxon>
        <taxon>Neoteleostei</taxon>
        <taxon>Acanthomorphata</taxon>
        <taxon>Ovalentaria</taxon>
        <taxon>Atherinomorphae</taxon>
        <taxon>Cyprinodontiformes</taxon>
        <taxon>Poeciliidae</taxon>
        <taxon>Poeciliinae</taxon>
        <taxon>Poeciliopsis</taxon>
    </lineage>
</organism>
<name>A0A0S7ETU4_9TELE</name>
<sequence>AEDNLEGCWGWPTAPDCYIPNSIIRSWRKKRKRHTGEDFWDDLFSGNLFQDIELSDEEDASADRVFYSYFDVDKVDISAEIEKKKLLKPTLRKSSRARGKALTGRKVSMKPKVSPKRKELEFGQLPDMEPRRSLKTSRNLLSQKSGRKRKDR</sequence>
<dbReference type="EMBL" id="GBYX01475434">
    <property type="protein sequence ID" value="JAO06242.1"/>
    <property type="molecule type" value="Transcribed_RNA"/>
</dbReference>
<accession>A0A0S7ETU4</accession>
<dbReference type="AlphaFoldDB" id="A0A0S7ETU4"/>
<protein>
    <submittedName>
        <fullName evidence="2">PPUP7946</fullName>
    </submittedName>
</protein>
<proteinExistence type="predicted"/>
<evidence type="ECO:0000256" key="1">
    <source>
        <dbReference type="SAM" id="MobiDB-lite"/>
    </source>
</evidence>
<gene>
    <name evidence="2" type="primary">PPUP7946</name>
</gene>
<feature type="non-terminal residue" evidence="2">
    <location>
        <position position="1"/>
    </location>
</feature>
<evidence type="ECO:0000313" key="2">
    <source>
        <dbReference type="EMBL" id="JAO06242.1"/>
    </source>
</evidence>
<feature type="region of interest" description="Disordered" evidence="1">
    <location>
        <begin position="92"/>
        <end position="152"/>
    </location>
</feature>
<reference evidence="2" key="1">
    <citation type="submission" date="2014-12" db="EMBL/GenBank/DDBJ databases">
        <title>Parallel Evolution in Life History Adaptation Evident in the Tissue-Specific Poeciliopsis prolifica transcriptome.</title>
        <authorList>
            <person name="Jue N.K."/>
            <person name="Foley R.J."/>
            <person name="Obergfell C."/>
            <person name="Reznick D.N."/>
            <person name="O'Neill R.J."/>
            <person name="O'Neill M.J."/>
        </authorList>
    </citation>
    <scope>NUCLEOTIDE SEQUENCE</scope>
</reference>